<dbReference type="PANTHER" id="PTHR24230:SF59">
    <property type="entry name" value="G-PROTEIN COUPLED RECEPTOR 84"/>
    <property type="match status" value="1"/>
</dbReference>
<keyword evidence="5" id="KW-0297">G-protein coupled receptor</keyword>
<comment type="subcellular location">
    <subcellularLocation>
        <location evidence="1">Cell membrane</location>
        <topology evidence="1">Multi-pass membrane protein</topology>
    </subcellularLocation>
</comment>
<name>A0AAN8XKW2_HALRR</name>
<dbReference type="PANTHER" id="PTHR24230">
    <property type="entry name" value="G-PROTEIN COUPLED RECEPTOR"/>
    <property type="match status" value="1"/>
</dbReference>
<evidence type="ECO:0000256" key="6">
    <source>
        <dbReference type="ARBA" id="ARBA00023136"/>
    </source>
</evidence>
<dbReference type="PROSITE" id="PS50262">
    <property type="entry name" value="G_PROTEIN_RECEP_F1_2"/>
    <property type="match status" value="1"/>
</dbReference>
<keyword evidence="7" id="KW-0675">Receptor</keyword>
<dbReference type="InterPro" id="IPR017452">
    <property type="entry name" value="GPCR_Rhodpsn_7TM"/>
</dbReference>
<keyword evidence="8" id="KW-0807">Transducer</keyword>
<reference evidence="11 12" key="1">
    <citation type="submission" date="2023-11" db="EMBL/GenBank/DDBJ databases">
        <title>Halocaridina rubra genome assembly.</title>
        <authorList>
            <person name="Smith C."/>
        </authorList>
    </citation>
    <scope>NUCLEOTIDE SEQUENCE [LARGE SCALE GENOMIC DNA]</scope>
    <source>
        <strain evidence="11">EP-1</strain>
        <tissue evidence="11">Whole</tissue>
    </source>
</reference>
<keyword evidence="3 9" id="KW-0812">Transmembrane</keyword>
<evidence type="ECO:0000256" key="2">
    <source>
        <dbReference type="ARBA" id="ARBA00022475"/>
    </source>
</evidence>
<evidence type="ECO:0000256" key="9">
    <source>
        <dbReference type="SAM" id="Phobius"/>
    </source>
</evidence>
<protein>
    <recommendedName>
        <fullName evidence="10">G-protein coupled receptors family 1 profile domain-containing protein</fullName>
    </recommendedName>
</protein>
<feature type="transmembrane region" description="Helical" evidence="9">
    <location>
        <begin position="165"/>
        <end position="184"/>
    </location>
</feature>
<organism evidence="11 12">
    <name type="scientific">Halocaridina rubra</name>
    <name type="common">Hawaiian red shrimp</name>
    <dbReference type="NCBI Taxonomy" id="373956"/>
    <lineage>
        <taxon>Eukaryota</taxon>
        <taxon>Metazoa</taxon>
        <taxon>Ecdysozoa</taxon>
        <taxon>Arthropoda</taxon>
        <taxon>Crustacea</taxon>
        <taxon>Multicrustacea</taxon>
        <taxon>Malacostraca</taxon>
        <taxon>Eumalacostraca</taxon>
        <taxon>Eucarida</taxon>
        <taxon>Decapoda</taxon>
        <taxon>Pleocyemata</taxon>
        <taxon>Caridea</taxon>
        <taxon>Atyoidea</taxon>
        <taxon>Atyidae</taxon>
        <taxon>Halocaridina</taxon>
    </lineage>
</organism>
<feature type="domain" description="G-protein coupled receptors family 1 profile" evidence="10">
    <location>
        <begin position="34"/>
        <end position="177"/>
    </location>
</feature>
<evidence type="ECO:0000313" key="12">
    <source>
        <dbReference type="Proteomes" id="UP001381693"/>
    </source>
</evidence>
<dbReference type="Gene3D" id="1.20.1070.10">
    <property type="entry name" value="Rhodopsin 7-helix transmembrane proteins"/>
    <property type="match status" value="1"/>
</dbReference>
<evidence type="ECO:0000313" key="11">
    <source>
        <dbReference type="EMBL" id="KAK7080405.1"/>
    </source>
</evidence>
<evidence type="ECO:0000256" key="8">
    <source>
        <dbReference type="ARBA" id="ARBA00023224"/>
    </source>
</evidence>
<keyword evidence="2" id="KW-1003">Cell membrane</keyword>
<dbReference type="Proteomes" id="UP001381693">
    <property type="component" value="Unassembled WGS sequence"/>
</dbReference>
<evidence type="ECO:0000256" key="3">
    <source>
        <dbReference type="ARBA" id="ARBA00022692"/>
    </source>
</evidence>
<keyword evidence="6 9" id="KW-0472">Membrane</keyword>
<dbReference type="EMBL" id="JAXCGZ010005948">
    <property type="protein sequence ID" value="KAK7080405.1"/>
    <property type="molecule type" value="Genomic_DNA"/>
</dbReference>
<dbReference type="GO" id="GO:0007218">
    <property type="term" value="P:neuropeptide signaling pathway"/>
    <property type="evidence" value="ECO:0007669"/>
    <property type="project" value="TreeGrafter"/>
</dbReference>
<keyword evidence="4 9" id="KW-1133">Transmembrane helix</keyword>
<dbReference type="AlphaFoldDB" id="A0AAN8XKW2"/>
<dbReference type="SUPFAM" id="SSF81321">
    <property type="entry name" value="Family A G protein-coupled receptor-like"/>
    <property type="match status" value="1"/>
</dbReference>
<accession>A0AAN8XKW2</accession>
<comment type="caution">
    <text evidence="11">The sequence shown here is derived from an EMBL/GenBank/DDBJ whole genome shotgun (WGS) entry which is preliminary data.</text>
</comment>
<feature type="transmembrane region" description="Helical" evidence="9">
    <location>
        <begin position="20"/>
        <end position="43"/>
    </location>
</feature>
<evidence type="ECO:0000256" key="1">
    <source>
        <dbReference type="ARBA" id="ARBA00004651"/>
    </source>
</evidence>
<keyword evidence="12" id="KW-1185">Reference proteome</keyword>
<evidence type="ECO:0000256" key="5">
    <source>
        <dbReference type="ARBA" id="ARBA00023040"/>
    </source>
</evidence>
<feature type="transmembrane region" description="Helical" evidence="9">
    <location>
        <begin position="122"/>
        <end position="144"/>
    </location>
</feature>
<feature type="transmembrane region" description="Helical" evidence="9">
    <location>
        <begin position="75"/>
        <end position="102"/>
    </location>
</feature>
<gene>
    <name evidence="11" type="ORF">SK128_024267</name>
</gene>
<sequence>MTNSSLAYPSELTLTMITVIQAWAWLLSTVGTSGNVITIAAILQQFYFERARIKGGFRNNQEPPPHISIKITSDIILLLHLSICDLLYCAVNIPLTAVNYQYAFFSNLTDAPPMKNGDSFCLWIAGFRYLNAFVEWTTLSLLTLQRCVHLKRILPVKMFTPRGTVILICCCWIGGIVGQVGAVLNAKRSPPQAKPSGMEVNSLGPFSPASVPRMCHTPRHLQFVLDCEWGRECAC</sequence>
<evidence type="ECO:0000259" key="10">
    <source>
        <dbReference type="PROSITE" id="PS50262"/>
    </source>
</evidence>
<dbReference type="GO" id="GO:0005886">
    <property type="term" value="C:plasma membrane"/>
    <property type="evidence" value="ECO:0007669"/>
    <property type="project" value="UniProtKB-SubCell"/>
</dbReference>
<evidence type="ECO:0000256" key="4">
    <source>
        <dbReference type="ARBA" id="ARBA00022989"/>
    </source>
</evidence>
<proteinExistence type="predicted"/>
<evidence type="ECO:0000256" key="7">
    <source>
        <dbReference type="ARBA" id="ARBA00023170"/>
    </source>
</evidence>
<dbReference type="GO" id="GO:0001604">
    <property type="term" value="F:urotensin II receptor activity"/>
    <property type="evidence" value="ECO:0007669"/>
    <property type="project" value="TreeGrafter"/>
</dbReference>